<comment type="caution">
    <text evidence="1">The sequence shown here is derived from an EMBL/GenBank/DDBJ whole genome shotgun (WGS) entry which is preliminary data.</text>
</comment>
<dbReference type="Proteomes" id="UP001159427">
    <property type="component" value="Unassembled WGS sequence"/>
</dbReference>
<gene>
    <name evidence="2" type="ORF">PEVE_00005240</name>
    <name evidence="1" type="ORF">PEVE_00025086</name>
</gene>
<dbReference type="EMBL" id="CALNXI010001330">
    <property type="protein sequence ID" value="CAH3165151.1"/>
    <property type="molecule type" value="Genomic_DNA"/>
</dbReference>
<evidence type="ECO:0000313" key="2">
    <source>
        <dbReference type="EMBL" id="CAH3165151.1"/>
    </source>
</evidence>
<protein>
    <submittedName>
        <fullName evidence="1">Uncharacterized protein</fullName>
    </submittedName>
</protein>
<dbReference type="EMBL" id="CALNXI010000337">
    <property type="protein sequence ID" value="CAH3025115.1"/>
    <property type="molecule type" value="Genomic_DNA"/>
</dbReference>
<name>A0ABN8M674_9CNID</name>
<evidence type="ECO:0000313" key="3">
    <source>
        <dbReference type="Proteomes" id="UP001159427"/>
    </source>
</evidence>
<proteinExistence type="predicted"/>
<reference evidence="1 3" key="1">
    <citation type="submission" date="2022-05" db="EMBL/GenBank/DDBJ databases">
        <authorList>
            <consortium name="Genoscope - CEA"/>
            <person name="William W."/>
        </authorList>
    </citation>
    <scope>NUCLEOTIDE SEQUENCE [LARGE SCALE GENOMIC DNA]</scope>
</reference>
<organism evidence="1 3">
    <name type="scientific">Porites evermanni</name>
    <dbReference type="NCBI Taxonomy" id="104178"/>
    <lineage>
        <taxon>Eukaryota</taxon>
        <taxon>Metazoa</taxon>
        <taxon>Cnidaria</taxon>
        <taxon>Anthozoa</taxon>
        <taxon>Hexacorallia</taxon>
        <taxon>Scleractinia</taxon>
        <taxon>Fungiina</taxon>
        <taxon>Poritidae</taxon>
        <taxon>Porites</taxon>
    </lineage>
</organism>
<dbReference type="PANTHER" id="PTHR34615">
    <property type="entry name" value="PX DOMAIN-CONTAINING PROTEIN"/>
    <property type="match status" value="1"/>
</dbReference>
<feature type="non-terminal residue" evidence="1">
    <location>
        <position position="128"/>
    </location>
</feature>
<keyword evidence="3" id="KW-1185">Reference proteome</keyword>
<sequence>MATFKETREVLLASYACGIITDEEFSLLFEENSSSNLDFPYDNYPPFNLESQSEAECRANFRVEKHHIPLVEDVLQIPQFFVCDQGTVCEGTEGLCMLLKRYAFPCRYSDMIPIFGRPVPELCMISNT</sequence>
<evidence type="ECO:0000313" key="1">
    <source>
        <dbReference type="EMBL" id="CAH3025115.1"/>
    </source>
</evidence>
<dbReference type="PANTHER" id="PTHR34615:SF1">
    <property type="entry name" value="PX DOMAIN-CONTAINING PROTEIN"/>
    <property type="match status" value="1"/>
</dbReference>
<accession>A0ABN8M674</accession>